<sequence length="149" mass="15963">MALRGETSQGEDHVRWGASNGRVLPKRRGRLSEGTSGGEGGQHDYVRSKDREMGRVWKSVHGPSSNLALQRGAKTTRLEAGETNLVPKDGAEALPRSRLGRGVLGPKYRFTNSGRALVGEFRISDVEVAGELELSPKGSGACQGVHEAD</sequence>
<evidence type="ECO:0000313" key="2">
    <source>
        <dbReference type="EMBL" id="KAJ7775301.1"/>
    </source>
</evidence>
<feature type="compositionally biased region" description="Basic and acidic residues" evidence="1">
    <location>
        <begin position="41"/>
        <end position="52"/>
    </location>
</feature>
<accession>A0AAD7K1S8</accession>
<name>A0AAD7K1S8_9AGAR</name>
<evidence type="ECO:0000313" key="3">
    <source>
        <dbReference type="Proteomes" id="UP001215598"/>
    </source>
</evidence>
<proteinExistence type="predicted"/>
<gene>
    <name evidence="2" type="ORF">B0H16DRAFT_1449932</name>
</gene>
<reference evidence="2" key="1">
    <citation type="submission" date="2023-03" db="EMBL/GenBank/DDBJ databases">
        <title>Massive genome expansion in bonnet fungi (Mycena s.s.) driven by repeated elements and novel gene families across ecological guilds.</title>
        <authorList>
            <consortium name="Lawrence Berkeley National Laboratory"/>
            <person name="Harder C.B."/>
            <person name="Miyauchi S."/>
            <person name="Viragh M."/>
            <person name="Kuo A."/>
            <person name="Thoen E."/>
            <person name="Andreopoulos B."/>
            <person name="Lu D."/>
            <person name="Skrede I."/>
            <person name="Drula E."/>
            <person name="Henrissat B."/>
            <person name="Morin E."/>
            <person name="Kohler A."/>
            <person name="Barry K."/>
            <person name="LaButti K."/>
            <person name="Morin E."/>
            <person name="Salamov A."/>
            <person name="Lipzen A."/>
            <person name="Mereny Z."/>
            <person name="Hegedus B."/>
            <person name="Baldrian P."/>
            <person name="Stursova M."/>
            <person name="Weitz H."/>
            <person name="Taylor A."/>
            <person name="Grigoriev I.V."/>
            <person name="Nagy L.G."/>
            <person name="Martin F."/>
            <person name="Kauserud H."/>
        </authorList>
    </citation>
    <scope>NUCLEOTIDE SEQUENCE</scope>
    <source>
        <strain evidence="2">CBHHK182m</strain>
    </source>
</reference>
<dbReference type="EMBL" id="JARKIB010000010">
    <property type="protein sequence ID" value="KAJ7775301.1"/>
    <property type="molecule type" value="Genomic_DNA"/>
</dbReference>
<evidence type="ECO:0000256" key="1">
    <source>
        <dbReference type="SAM" id="MobiDB-lite"/>
    </source>
</evidence>
<feature type="region of interest" description="Disordered" evidence="1">
    <location>
        <begin position="1"/>
        <end position="52"/>
    </location>
</feature>
<dbReference type="Proteomes" id="UP001215598">
    <property type="component" value="Unassembled WGS sequence"/>
</dbReference>
<protein>
    <submittedName>
        <fullName evidence="2">Uncharacterized protein</fullName>
    </submittedName>
</protein>
<dbReference type="AlphaFoldDB" id="A0AAD7K1S8"/>
<keyword evidence="3" id="KW-1185">Reference proteome</keyword>
<comment type="caution">
    <text evidence="2">The sequence shown here is derived from an EMBL/GenBank/DDBJ whole genome shotgun (WGS) entry which is preliminary data.</text>
</comment>
<organism evidence="2 3">
    <name type="scientific">Mycena metata</name>
    <dbReference type="NCBI Taxonomy" id="1033252"/>
    <lineage>
        <taxon>Eukaryota</taxon>
        <taxon>Fungi</taxon>
        <taxon>Dikarya</taxon>
        <taxon>Basidiomycota</taxon>
        <taxon>Agaricomycotina</taxon>
        <taxon>Agaricomycetes</taxon>
        <taxon>Agaricomycetidae</taxon>
        <taxon>Agaricales</taxon>
        <taxon>Marasmiineae</taxon>
        <taxon>Mycenaceae</taxon>
        <taxon>Mycena</taxon>
    </lineage>
</organism>